<sequence length="295" mass="33641">MVCAIAELESDRQLLVMNPGFKTKELNVGLMQLPPKTADWLIRANKDSSALGYCTYVTEENIEYLFRPFINVYLAAAYLKWLSHFDNIQRNEEFIVRAYKGGTKKATHKSTLRYWQNYLAVKETFADFECLGRNSIDDSPPEIRAVAPAHSHAVSPIPLDHSKDILELGVEPNSNLQNRLAADANDDIYWDSRVYPEDMEAMWNHPAVRKAWTKSKEKPGKVRFSQDEKKRPYLTRVEMKAVADIILLKHLSSTKVKSTVICAIGEVISMRYVHGLGPRTGIMGIDYSTAYWLHS</sequence>
<dbReference type="Gene3D" id="1.10.530.10">
    <property type="match status" value="1"/>
</dbReference>
<evidence type="ECO:0000259" key="1">
    <source>
        <dbReference type="Pfam" id="PF01464"/>
    </source>
</evidence>
<reference evidence="2 3" key="1">
    <citation type="journal article" date="2014" name="Am. J. Bot.">
        <title>Genome assembly and annotation for red clover (Trifolium pratense; Fabaceae).</title>
        <authorList>
            <person name="Istvanek J."/>
            <person name="Jaros M."/>
            <person name="Krenek A."/>
            <person name="Repkova J."/>
        </authorList>
    </citation>
    <scope>NUCLEOTIDE SEQUENCE [LARGE SCALE GENOMIC DNA]</scope>
    <source>
        <strain evidence="3">cv. Tatra</strain>
        <tissue evidence="2">Young leaves</tissue>
    </source>
</reference>
<comment type="caution">
    <text evidence="2">The sequence shown here is derived from an EMBL/GenBank/DDBJ whole genome shotgun (WGS) entry which is preliminary data.</text>
</comment>
<dbReference type="AlphaFoldDB" id="A0A2K3KZ13"/>
<dbReference type="SUPFAM" id="SSF53955">
    <property type="entry name" value="Lysozyme-like"/>
    <property type="match status" value="1"/>
</dbReference>
<feature type="non-terminal residue" evidence="2">
    <location>
        <position position="295"/>
    </location>
</feature>
<proteinExistence type="predicted"/>
<feature type="domain" description="Transglycosylase SLT" evidence="1">
    <location>
        <begin position="2"/>
        <end position="116"/>
    </location>
</feature>
<protein>
    <recommendedName>
        <fullName evidence="1">Transglycosylase SLT domain-containing protein</fullName>
    </recommendedName>
</protein>
<reference evidence="2 3" key="2">
    <citation type="journal article" date="2017" name="Front. Plant Sci.">
        <title>Gene Classification and Mining of Molecular Markers Useful in Red Clover (Trifolium pratense) Breeding.</title>
        <authorList>
            <person name="Istvanek J."/>
            <person name="Dluhosova J."/>
            <person name="Dluhos P."/>
            <person name="Patkova L."/>
            <person name="Nedelnik J."/>
            <person name="Repkova J."/>
        </authorList>
    </citation>
    <scope>NUCLEOTIDE SEQUENCE [LARGE SCALE GENOMIC DNA]</scope>
    <source>
        <strain evidence="3">cv. Tatra</strain>
        <tissue evidence="2">Young leaves</tissue>
    </source>
</reference>
<name>A0A2K3KZ13_TRIPR</name>
<dbReference type="Proteomes" id="UP000236291">
    <property type="component" value="Unassembled WGS sequence"/>
</dbReference>
<evidence type="ECO:0000313" key="3">
    <source>
        <dbReference type="Proteomes" id="UP000236291"/>
    </source>
</evidence>
<accession>A0A2K3KZ13</accession>
<dbReference type="ExpressionAtlas" id="A0A2K3KZ13">
    <property type="expression patterns" value="baseline"/>
</dbReference>
<evidence type="ECO:0000313" key="2">
    <source>
        <dbReference type="EMBL" id="PNX71526.1"/>
    </source>
</evidence>
<dbReference type="InterPro" id="IPR023346">
    <property type="entry name" value="Lysozyme-like_dom_sf"/>
</dbReference>
<dbReference type="Pfam" id="PF01464">
    <property type="entry name" value="SLT"/>
    <property type="match status" value="1"/>
</dbReference>
<dbReference type="STRING" id="57577.A0A2K3KZ13"/>
<organism evidence="2 3">
    <name type="scientific">Trifolium pratense</name>
    <name type="common">Red clover</name>
    <dbReference type="NCBI Taxonomy" id="57577"/>
    <lineage>
        <taxon>Eukaryota</taxon>
        <taxon>Viridiplantae</taxon>
        <taxon>Streptophyta</taxon>
        <taxon>Embryophyta</taxon>
        <taxon>Tracheophyta</taxon>
        <taxon>Spermatophyta</taxon>
        <taxon>Magnoliopsida</taxon>
        <taxon>eudicotyledons</taxon>
        <taxon>Gunneridae</taxon>
        <taxon>Pentapetalae</taxon>
        <taxon>rosids</taxon>
        <taxon>fabids</taxon>
        <taxon>Fabales</taxon>
        <taxon>Fabaceae</taxon>
        <taxon>Papilionoideae</taxon>
        <taxon>50 kb inversion clade</taxon>
        <taxon>NPAAA clade</taxon>
        <taxon>Hologalegina</taxon>
        <taxon>IRL clade</taxon>
        <taxon>Trifolieae</taxon>
        <taxon>Trifolium</taxon>
    </lineage>
</organism>
<dbReference type="InterPro" id="IPR008258">
    <property type="entry name" value="Transglycosylase_SLT_dom_1"/>
</dbReference>
<dbReference type="PANTHER" id="PTHR37179">
    <property type="entry name" value="TRANSGLYCOSYLASE"/>
    <property type="match status" value="1"/>
</dbReference>
<dbReference type="EMBL" id="ASHM01023439">
    <property type="protein sequence ID" value="PNX71526.1"/>
    <property type="molecule type" value="Genomic_DNA"/>
</dbReference>
<dbReference type="PANTHER" id="PTHR37179:SF1">
    <property type="entry name" value="TRANSGLYCOSYLASE"/>
    <property type="match status" value="1"/>
</dbReference>
<gene>
    <name evidence="2" type="ORF">L195_g027406</name>
</gene>